<keyword evidence="2 4" id="KW-0819">tRNA processing</keyword>
<dbReference type="HAMAP" id="MF_01082">
    <property type="entry name" value="TruD"/>
    <property type="match status" value="1"/>
</dbReference>
<proteinExistence type="inferred from homology"/>
<dbReference type="InterPro" id="IPR020119">
    <property type="entry name" value="PsdUridine_synth_TruD_CS"/>
</dbReference>
<evidence type="ECO:0000313" key="6">
    <source>
        <dbReference type="EMBL" id="RDH87928.1"/>
    </source>
</evidence>
<dbReference type="Proteomes" id="UP000254771">
    <property type="component" value="Unassembled WGS sequence"/>
</dbReference>
<dbReference type="GO" id="GO:0160150">
    <property type="term" value="F:tRNA pseudouridine(13) synthase activity"/>
    <property type="evidence" value="ECO:0007669"/>
    <property type="project" value="UniProtKB-EC"/>
</dbReference>
<dbReference type="PANTHER" id="PTHR47811:SF1">
    <property type="entry name" value="TRNA PSEUDOURIDINE SYNTHASE D"/>
    <property type="match status" value="1"/>
</dbReference>
<comment type="similarity">
    <text evidence="1 4">Belongs to the pseudouridine synthase TruD family.</text>
</comment>
<dbReference type="InterPro" id="IPR042214">
    <property type="entry name" value="TruD_catalytic"/>
</dbReference>
<dbReference type="GO" id="GO:0005829">
    <property type="term" value="C:cytosol"/>
    <property type="evidence" value="ECO:0007669"/>
    <property type="project" value="TreeGrafter"/>
</dbReference>
<dbReference type="CDD" id="cd02575">
    <property type="entry name" value="PseudoU_synth_EcTruD"/>
    <property type="match status" value="1"/>
</dbReference>
<dbReference type="NCBIfam" id="NF002153">
    <property type="entry name" value="PRK00984.1-2"/>
    <property type="match status" value="1"/>
</dbReference>
<dbReference type="GO" id="GO:0031119">
    <property type="term" value="P:tRNA pseudouridine synthesis"/>
    <property type="evidence" value="ECO:0007669"/>
    <property type="project" value="UniProtKB-UniRule"/>
</dbReference>
<dbReference type="PROSITE" id="PS01268">
    <property type="entry name" value="UPF0024"/>
    <property type="match status" value="1"/>
</dbReference>
<name>A0A370DS60_9GAMM</name>
<evidence type="ECO:0000256" key="2">
    <source>
        <dbReference type="ARBA" id="ARBA00022694"/>
    </source>
</evidence>
<accession>A0A370DS60</accession>
<dbReference type="SUPFAM" id="SSF55120">
    <property type="entry name" value="Pseudouridine synthase"/>
    <property type="match status" value="1"/>
</dbReference>
<dbReference type="Gene3D" id="3.30.2350.20">
    <property type="entry name" value="TruD, catalytic domain"/>
    <property type="match status" value="1"/>
</dbReference>
<feature type="active site" description="Nucleophile" evidence="4">
    <location>
        <position position="74"/>
    </location>
</feature>
<dbReference type="InterPro" id="IPR011760">
    <property type="entry name" value="PsdUridine_synth_TruD_insert"/>
</dbReference>
<dbReference type="GO" id="GO:0003723">
    <property type="term" value="F:RNA binding"/>
    <property type="evidence" value="ECO:0007669"/>
    <property type="project" value="InterPro"/>
</dbReference>
<dbReference type="Gene3D" id="3.30.2340.10">
    <property type="entry name" value="TruD, insertion domain"/>
    <property type="match status" value="1"/>
</dbReference>
<dbReference type="EC" id="5.4.99.27" evidence="4"/>
<dbReference type="NCBIfam" id="TIGR00094">
    <property type="entry name" value="tRNA_TruD_broad"/>
    <property type="match status" value="1"/>
</dbReference>
<organism evidence="6 7">
    <name type="scientific">endosymbiont of Escarpia spicata</name>
    <dbReference type="NCBI Taxonomy" id="2200908"/>
    <lineage>
        <taxon>Bacteria</taxon>
        <taxon>Pseudomonadati</taxon>
        <taxon>Pseudomonadota</taxon>
        <taxon>Gammaproteobacteria</taxon>
        <taxon>sulfur-oxidizing symbionts</taxon>
    </lineage>
</organism>
<evidence type="ECO:0000256" key="4">
    <source>
        <dbReference type="HAMAP-Rule" id="MF_01082"/>
    </source>
</evidence>
<dbReference type="AlphaFoldDB" id="A0A370DS60"/>
<dbReference type="InterPro" id="IPR050170">
    <property type="entry name" value="TruD_pseudoU_synthase"/>
</dbReference>
<dbReference type="PANTHER" id="PTHR47811">
    <property type="entry name" value="TRNA PSEUDOURIDINE SYNTHASE D"/>
    <property type="match status" value="1"/>
</dbReference>
<comment type="caution">
    <text evidence="6">The sequence shown here is derived from an EMBL/GenBank/DDBJ whole genome shotgun (WGS) entry which is preliminary data.</text>
</comment>
<dbReference type="EMBL" id="QFXE01000005">
    <property type="protein sequence ID" value="RDH87928.1"/>
    <property type="molecule type" value="Genomic_DNA"/>
</dbReference>
<dbReference type="InterPro" id="IPR043165">
    <property type="entry name" value="TruD_insert_sf"/>
</dbReference>
<evidence type="ECO:0000256" key="1">
    <source>
        <dbReference type="ARBA" id="ARBA00007953"/>
    </source>
</evidence>
<dbReference type="PROSITE" id="PS50984">
    <property type="entry name" value="TRUD"/>
    <property type="match status" value="1"/>
</dbReference>
<feature type="domain" description="TRUD" evidence="5">
    <location>
        <begin position="150"/>
        <end position="297"/>
    </location>
</feature>
<evidence type="ECO:0000259" key="5">
    <source>
        <dbReference type="PROSITE" id="PS50984"/>
    </source>
</evidence>
<comment type="function">
    <text evidence="4">Responsible for synthesis of pseudouridine from uracil-13 in transfer RNAs.</text>
</comment>
<dbReference type="InterPro" id="IPR020103">
    <property type="entry name" value="PsdUridine_synth_cat_dom_sf"/>
</dbReference>
<keyword evidence="3 4" id="KW-0413">Isomerase</keyword>
<dbReference type="InterPro" id="IPR001656">
    <property type="entry name" value="PsdUridine_synth_TruD"/>
</dbReference>
<evidence type="ECO:0000256" key="3">
    <source>
        <dbReference type="ARBA" id="ARBA00023235"/>
    </source>
</evidence>
<keyword evidence="7" id="KW-1185">Reference proteome</keyword>
<comment type="catalytic activity">
    <reaction evidence="4">
        <text>uridine(13) in tRNA = pseudouridine(13) in tRNA</text>
        <dbReference type="Rhea" id="RHEA:42540"/>
        <dbReference type="Rhea" id="RHEA-COMP:10105"/>
        <dbReference type="Rhea" id="RHEA-COMP:10106"/>
        <dbReference type="ChEBI" id="CHEBI:65314"/>
        <dbReference type="ChEBI" id="CHEBI:65315"/>
        <dbReference type="EC" id="5.4.99.27"/>
    </reaction>
</comment>
<sequence length="347" mass="39238">MPFAHGGPVGGGLIRSSAEDFQVEEVLGFSPDGEGEHVLIQLRKRDTNTVWLSRQLAKFADVPARDVSYAGLKDRHAVTTQWFSVRLAGRPEPDWEAFNSELVEVLVHERHRRKLKPGALQGNRFRLLVRGIEADTGLLEQRLRQLRELGFPNYFGTQRFGHDYGNLAQADLFFSGKSGRIDRKLRGLLISAVRSQLFNQVLAERIRRQDWDRILPGERASLDGSRSSFSVEEIDEEIGRRCREMDIHPSGPLWGRGRLPVEGEVLALEEQVLAPFGEWRNSLEHVGLEQDRRTLRIGVDDLRWEFSEAGVLALTFFLPAGSYATMLLRELLRVSEPAVGRSGAPPR</sequence>
<reference evidence="6 7" key="1">
    <citation type="journal article" date="2018" name="ISME J.">
        <title>Endosymbiont genomes yield clues of tubeworm success.</title>
        <authorList>
            <person name="Li Y."/>
            <person name="Liles M.R."/>
            <person name="Halanych K.M."/>
        </authorList>
    </citation>
    <scope>NUCLEOTIDE SEQUENCE [LARGE SCALE GENOMIC DNA]</scope>
    <source>
        <strain evidence="6">A1462</strain>
    </source>
</reference>
<protein>
    <recommendedName>
        <fullName evidence="4">tRNA pseudouridine synthase D</fullName>
        <ecNumber evidence="4">5.4.99.27</ecNumber>
    </recommendedName>
    <alternativeName>
        <fullName evidence="4">tRNA pseudouridine(13) synthase</fullName>
    </alternativeName>
    <alternativeName>
        <fullName evidence="4">tRNA pseudouridylate synthase D</fullName>
    </alternativeName>
    <alternativeName>
        <fullName evidence="4">tRNA-uridine isomerase D</fullName>
    </alternativeName>
</protein>
<evidence type="ECO:0000313" key="7">
    <source>
        <dbReference type="Proteomes" id="UP000254771"/>
    </source>
</evidence>
<gene>
    <name evidence="4" type="primary">truD</name>
    <name evidence="6" type="ORF">DIZ78_02785</name>
</gene>
<dbReference type="Pfam" id="PF01142">
    <property type="entry name" value="TruD"/>
    <property type="match status" value="2"/>
</dbReference>